<accession>A0A645CD04</accession>
<name>A0A645CD04_9ZZZZ</name>
<dbReference type="AlphaFoldDB" id="A0A645CD04"/>
<gene>
    <name evidence="1" type="ORF">SDC9_121816</name>
</gene>
<dbReference type="EMBL" id="VSSQ01026218">
    <property type="protein sequence ID" value="MPM74827.1"/>
    <property type="molecule type" value="Genomic_DNA"/>
</dbReference>
<proteinExistence type="predicted"/>
<comment type="caution">
    <text evidence="1">The sequence shown here is derived from an EMBL/GenBank/DDBJ whole genome shotgun (WGS) entry which is preliminary data.</text>
</comment>
<organism evidence="1">
    <name type="scientific">bioreactor metagenome</name>
    <dbReference type="NCBI Taxonomy" id="1076179"/>
    <lineage>
        <taxon>unclassified sequences</taxon>
        <taxon>metagenomes</taxon>
        <taxon>ecological metagenomes</taxon>
    </lineage>
</organism>
<protein>
    <submittedName>
        <fullName evidence="1">Uncharacterized protein</fullName>
    </submittedName>
</protein>
<sequence>MTVVHHLFSRQVGAESGQRRVGQNGVDMNRPSLRRKALRGGDIRAGQHFLLMKHCLSHTAAADQRQRTGI</sequence>
<reference evidence="1" key="1">
    <citation type="submission" date="2019-08" db="EMBL/GenBank/DDBJ databases">
        <authorList>
            <person name="Kucharzyk K."/>
            <person name="Murdoch R.W."/>
            <person name="Higgins S."/>
            <person name="Loffler F."/>
        </authorList>
    </citation>
    <scope>NUCLEOTIDE SEQUENCE</scope>
</reference>
<evidence type="ECO:0000313" key="1">
    <source>
        <dbReference type="EMBL" id="MPM74827.1"/>
    </source>
</evidence>